<organism evidence="1 2">
    <name type="scientific">Globodera pallida</name>
    <name type="common">Potato cyst nematode worm</name>
    <name type="synonym">Heterodera pallida</name>
    <dbReference type="NCBI Taxonomy" id="36090"/>
    <lineage>
        <taxon>Eukaryota</taxon>
        <taxon>Metazoa</taxon>
        <taxon>Ecdysozoa</taxon>
        <taxon>Nematoda</taxon>
        <taxon>Chromadorea</taxon>
        <taxon>Rhabditida</taxon>
        <taxon>Tylenchina</taxon>
        <taxon>Tylenchomorpha</taxon>
        <taxon>Tylenchoidea</taxon>
        <taxon>Heteroderidae</taxon>
        <taxon>Heteroderinae</taxon>
        <taxon>Globodera</taxon>
    </lineage>
</organism>
<dbReference type="AlphaFoldDB" id="A0A183C595"/>
<name>A0A183C595_GLOPA</name>
<dbReference type="Proteomes" id="UP000050741">
    <property type="component" value="Unassembled WGS sequence"/>
</dbReference>
<proteinExistence type="predicted"/>
<keyword evidence="1" id="KW-1185">Reference proteome</keyword>
<dbReference type="WBParaSite" id="GPLIN_000804000">
    <property type="protein sequence ID" value="GPLIN_000804000"/>
    <property type="gene ID" value="GPLIN_000804000"/>
</dbReference>
<accession>A0A183C595</accession>
<reference evidence="2" key="2">
    <citation type="submission" date="2016-06" db="UniProtKB">
        <authorList>
            <consortium name="WormBaseParasite"/>
        </authorList>
    </citation>
    <scope>IDENTIFICATION</scope>
</reference>
<protein>
    <submittedName>
        <fullName evidence="2">PK_Tyr_Ser-Thr domain-containing protein</fullName>
    </submittedName>
</protein>
<evidence type="ECO:0000313" key="2">
    <source>
        <dbReference type="WBParaSite" id="GPLIN_000804000"/>
    </source>
</evidence>
<reference evidence="1" key="1">
    <citation type="submission" date="2014-05" db="EMBL/GenBank/DDBJ databases">
        <title>The genome and life-stage specific transcriptomes of Globodera pallida elucidate key aspects of plant parasitism by a cyst nematode.</title>
        <authorList>
            <person name="Cotton J.A."/>
            <person name="Lilley C.J."/>
            <person name="Jones L.M."/>
            <person name="Kikuchi T."/>
            <person name="Reid A.J."/>
            <person name="Thorpe P."/>
            <person name="Tsai I.J."/>
            <person name="Beasley H."/>
            <person name="Blok V."/>
            <person name="Cock P.J.A."/>
            <person name="Van den Akker S.E."/>
            <person name="Holroyd N."/>
            <person name="Hunt M."/>
            <person name="Mantelin S."/>
            <person name="Naghra H."/>
            <person name="Pain A."/>
            <person name="Palomares-Rius J.E."/>
            <person name="Zarowiecki M."/>
            <person name="Berriman M."/>
            <person name="Jones J.T."/>
            <person name="Urwin P.E."/>
        </authorList>
    </citation>
    <scope>NUCLEOTIDE SEQUENCE [LARGE SCALE GENOMIC DNA]</scope>
    <source>
        <strain evidence="1">Lindley</strain>
    </source>
</reference>
<sequence length="183" mass="21232">MPDEIVPSDHHPNSSRLLSDVIGVISVDYNLYVKFWELLKFFANRNLLIEYNAFKNCHENWSSKHRKLSANVLAMVLYQILFKLEPFYERNLPYNKILSKIAMANENDQIIRPSFPNQQNLPNQRGEEELDAYNLQLLSAIEACWLEIPEMRPNIKRMKAIVFANLKSSGSGSQRFFKPVSVG</sequence>
<evidence type="ECO:0000313" key="1">
    <source>
        <dbReference type="Proteomes" id="UP000050741"/>
    </source>
</evidence>